<reference evidence="12 13" key="1">
    <citation type="submission" date="2023-08" db="EMBL/GenBank/DDBJ databases">
        <title>Helicovermis profunda gen. nov., sp. nov., a novel mesophilic, fermentative bacterium within the Bacillota from a deep-sea hydrothermal vent chimney.</title>
        <authorList>
            <person name="Miyazaki U."/>
            <person name="Mizutani D."/>
            <person name="Hashimoto Y."/>
            <person name="Tame A."/>
            <person name="Sawayama S."/>
            <person name="Miyazaki J."/>
            <person name="Takai K."/>
            <person name="Nakagawa S."/>
        </authorList>
    </citation>
    <scope>NUCLEOTIDE SEQUENCE [LARGE SCALE GENOMIC DNA]</scope>
    <source>
        <strain evidence="12 13">S502</strain>
    </source>
</reference>
<keyword evidence="7 10" id="KW-0546">Nucleotide metabolism</keyword>
<feature type="binding site" evidence="10">
    <location>
        <position position="177"/>
    </location>
    <ligand>
        <name>substrate</name>
    </ligand>
</feature>
<dbReference type="Pfam" id="PF01725">
    <property type="entry name" value="Ham1p_like"/>
    <property type="match status" value="1"/>
</dbReference>
<dbReference type="GO" id="GO:0009146">
    <property type="term" value="P:purine nucleoside triphosphate catabolic process"/>
    <property type="evidence" value="ECO:0007669"/>
    <property type="project" value="UniProtKB-UniRule"/>
</dbReference>
<comment type="catalytic activity">
    <reaction evidence="8 10">
        <text>dITP + H2O = dIMP + diphosphate + H(+)</text>
        <dbReference type="Rhea" id="RHEA:28342"/>
        <dbReference type="ChEBI" id="CHEBI:15377"/>
        <dbReference type="ChEBI" id="CHEBI:15378"/>
        <dbReference type="ChEBI" id="CHEBI:33019"/>
        <dbReference type="ChEBI" id="CHEBI:61194"/>
        <dbReference type="ChEBI" id="CHEBI:61382"/>
        <dbReference type="EC" id="3.6.1.66"/>
    </reaction>
</comment>
<comment type="caution">
    <text evidence="10">Lacks conserved residue(s) required for the propagation of feature annotation.</text>
</comment>
<name>A0AAU9ETU2_9FIRM</name>
<evidence type="ECO:0000313" key="13">
    <source>
        <dbReference type="Proteomes" id="UP001321786"/>
    </source>
</evidence>
<dbReference type="GO" id="GO:0036220">
    <property type="term" value="F:ITP diphosphatase activity"/>
    <property type="evidence" value="ECO:0007669"/>
    <property type="project" value="UniProtKB-UniRule"/>
</dbReference>
<protein>
    <recommendedName>
        <fullName evidence="10">dITP/XTP pyrophosphatase</fullName>
        <ecNumber evidence="10">3.6.1.66</ecNumber>
    </recommendedName>
    <alternativeName>
        <fullName evidence="10">Non-canonical purine NTP pyrophosphatase</fullName>
    </alternativeName>
    <alternativeName>
        <fullName evidence="10">Non-standard purine NTP pyrophosphatase</fullName>
    </alternativeName>
    <alternativeName>
        <fullName evidence="10">Nucleoside-triphosphate diphosphatase</fullName>
    </alternativeName>
    <alternativeName>
        <fullName evidence="10">Nucleoside-triphosphate pyrophosphatase</fullName>
        <shortName evidence="10">NTPase</shortName>
    </alternativeName>
</protein>
<dbReference type="InterPro" id="IPR002637">
    <property type="entry name" value="RdgB/HAM1"/>
</dbReference>
<feature type="binding site" evidence="10">
    <location>
        <position position="71"/>
    </location>
    <ligand>
        <name>Mg(2+)</name>
        <dbReference type="ChEBI" id="CHEBI:18420"/>
    </ligand>
</feature>
<evidence type="ECO:0000256" key="1">
    <source>
        <dbReference type="ARBA" id="ARBA00008023"/>
    </source>
</evidence>
<dbReference type="GO" id="GO:0000166">
    <property type="term" value="F:nucleotide binding"/>
    <property type="evidence" value="ECO:0007669"/>
    <property type="project" value="UniProtKB-KW"/>
</dbReference>
<evidence type="ECO:0000256" key="4">
    <source>
        <dbReference type="ARBA" id="ARBA00022741"/>
    </source>
</evidence>
<evidence type="ECO:0000256" key="10">
    <source>
        <dbReference type="HAMAP-Rule" id="MF_01405"/>
    </source>
</evidence>
<comment type="cofactor">
    <cofactor evidence="10">
        <name>Mg(2+)</name>
        <dbReference type="ChEBI" id="CHEBI:18420"/>
    </cofactor>
    <text evidence="10">Binds 1 Mg(2+) ion per subunit.</text>
</comment>
<dbReference type="Proteomes" id="UP001321786">
    <property type="component" value="Chromosome"/>
</dbReference>
<dbReference type="InterPro" id="IPR029001">
    <property type="entry name" value="ITPase-like_fam"/>
</dbReference>
<feature type="active site" description="Proton acceptor" evidence="10">
    <location>
        <position position="71"/>
    </location>
</feature>
<keyword evidence="4 10" id="KW-0547">Nucleotide-binding</keyword>
<evidence type="ECO:0000256" key="8">
    <source>
        <dbReference type="ARBA" id="ARBA00051875"/>
    </source>
</evidence>
<dbReference type="EMBL" id="AP028654">
    <property type="protein sequence ID" value="BEP29860.1"/>
    <property type="molecule type" value="Genomic_DNA"/>
</dbReference>
<evidence type="ECO:0000313" key="12">
    <source>
        <dbReference type="EMBL" id="BEP29860.1"/>
    </source>
</evidence>
<comment type="catalytic activity">
    <reaction evidence="10">
        <text>ITP + H2O = IMP + diphosphate + H(+)</text>
        <dbReference type="Rhea" id="RHEA:29399"/>
        <dbReference type="ChEBI" id="CHEBI:15377"/>
        <dbReference type="ChEBI" id="CHEBI:15378"/>
        <dbReference type="ChEBI" id="CHEBI:33019"/>
        <dbReference type="ChEBI" id="CHEBI:58053"/>
        <dbReference type="ChEBI" id="CHEBI:61402"/>
        <dbReference type="EC" id="3.6.1.66"/>
    </reaction>
</comment>
<dbReference type="CDD" id="cd00515">
    <property type="entry name" value="HAM1"/>
    <property type="match status" value="1"/>
</dbReference>
<evidence type="ECO:0000256" key="11">
    <source>
        <dbReference type="RuleBase" id="RU003781"/>
    </source>
</evidence>
<dbReference type="GO" id="GO:0017111">
    <property type="term" value="F:ribonucleoside triphosphate phosphatase activity"/>
    <property type="evidence" value="ECO:0007669"/>
    <property type="project" value="InterPro"/>
</dbReference>
<dbReference type="SUPFAM" id="SSF52972">
    <property type="entry name" value="ITPase-like"/>
    <property type="match status" value="1"/>
</dbReference>
<organism evidence="12 13">
    <name type="scientific">Helicovermis profundi</name>
    <dbReference type="NCBI Taxonomy" id="3065157"/>
    <lineage>
        <taxon>Bacteria</taxon>
        <taxon>Bacillati</taxon>
        <taxon>Bacillota</taxon>
        <taxon>Clostridia</taxon>
        <taxon>Helicovermis</taxon>
    </lineage>
</organism>
<sequence length="201" mass="22606">MKKIILASGNEHKLKEIFEITKEFNIELISMYDAGFGEKDIVEDGHTFEENSLIKAKTVMEKLGVSTLSDDSGLMVDYLEGAPGIHSARYSGKDRDYDANNKKLLKELENVPIEKRTARFVSVITLLMTDGRKLVVRGEVEGLIGFNEKGSNGFGYDPLFYIPKLDKTFAELTSEEKNVISHRANALIKLKNELGKFLNQK</sequence>
<dbReference type="EC" id="3.6.1.66" evidence="10"/>
<dbReference type="GO" id="GO:0036222">
    <property type="term" value="F:XTP diphosphatase activity"/>
    <property type="evidence" value="ECO:0007669"/>
    <property type="project" value="UniProtKB-UniRule"/>
</dbReference>
<dbReference type="PANTHER" id="PTHR11067:SF9">
    <property type="entry name" value="INOSINE TRIPHOSPHATE PYROPHOSPHATASE"/>
    <property type="match status" value="1"/>
</dbReference>
<dbReference type="InterPro" id="IPR020922">
    <property type="entry name" value="dITP/XTP_pyrophosphatase"/>
</dbReference>
<evidence type="ECO:0000256" key="6">
    <source>
        <dbReference type="ARBA" id="ARBA00022842"/>
    </source>
</evidence>
<comment type="subunit">
    <text evidence="2 10">Homodimer.</text>
</comment>
<gene>
    <name evidence="12" type="ORF">HLPR_21910</name>
</gene>
<dbReference type="GO" id="GO:0005829">
    <property type="term" value="C:cytosol"/>
    <property type="evidence" value="ECO:0007669"/>
    <property type="project" value="TreeGrafter"/>
</dbReference>
<dbReference type="KEGG" id="hprf:HLPR_21910"/>
<evidence type="ECO:0000256" key="7">
    <source>
        <dbReference type="ARBA" id="ARBA00023080"/>
    </source>
</evidence>
<feature type="binding site" evidence="10">
    <location>
        <begin position="154"/>
        <end position="157"/>
    </location>
    <ligand>
        <name>substrate</name>
    </ligand>
</feature>
<proteinExistence type="inferred from homology"/>
<dbReference type="GO" id="GO:0046872">
    <property type="term" value="F:metal ion binding"/>
    <property type="evidence" value="ECO:0007669"/>
    <property type="project" value="UniProtKB-KW"/>
</dbReference>
<comment type="function">
    <text evidence="10">Pyrophosphatase that catalyzes the hydrolysis of nucleoside triphosphates to their monophosphate derivatives, with a high preference for the non-canonical purine nucleotides XTP (xanthosine triphosphate), dITP (deoxyinosine triphosphate) and ITP. Seems to function as a house-cleaning enzyme that removes non-canonical purine nucleotides from the nucleotide pool, thus preventing their incorporation into DNA/RNA and avoiding chromosomal lesions.</text>
</comment>
<evidence type="ECO:0000256" key="5">
    <source>
        <dbReference type="ARBA" id="ARBA00022801"/>
    </source>
</evidence>
<keyword evidence="13" id="KW-1185">Reference proteome</keyword>
<dbReference type="FunFam" id="3.90.950.10:FF:000001">
    <property type="entry name" value="dITP/XTP pyrophosphatase"/>
    <property type="match status" value="1"/>
</dbReference>
<keyword evidence="6 10" id="KW-0460">Magnesium</keyword>
<evidence type="ECO:0000256" key="9">
    <source>
        <dbReference type="ARBA" id="ARBA00052017"/>
    </source>
</evidence>
<keyword evidence="3 10" id="KW-0479">Metal-binding</keyword>
<dbReference type="AlphaFoldDB" id="A0AAU9ETU2"/>
<dbReference type="NCBIfam" id="NF011397">
    <property type="entry name" value="PRK14822.1"/>
    <property type="match status" value="1"/>
</dbReference>
<comment type="catalytic activity">
    <reaction evidence="9 10">
        <text>XTP + H2O = XMP + diphosphate + H(+)</text>
        <dbReference type="Rhea" id="RHEA:28610"/>
        <dbReference type="ChEBI" id="CHEBI:15377"/>
        <dbReference type="ChEBI" id="CHEBI:15378"/>
        <dbReference type="ChEBI" id="CHEBI:33019"/>
        <dbReference type="ChEBI" id="CHEBI:57464"/>
        <dbReference type="ChEBI" id="CHEBI:61314"/>
        <dbReference type="EC" id="3.6.1.66"/>
    </reaction>
</comment>
<dbReference type="NCBIfam" id="TIGR00042">
    <property type="entry name" value="RdgB/HAM1 family non-canonical purine NTP pyrophosphatase"/>
    <property type="match status" value="1"/>
</dbReference>
<feature type="binding site" evidence="10">
    <location>
        <begin position="182"/>
        <end position="183"/>
    </location>
    <ligand>
        <name>substrate</name>
    </ligand>
</feature>
<accession>A0AAU9ETU2</accession>
<feature type="binding site" evidence="10">
    <location>
        <begin position="8"/>
        <end position="13"/>
    </location>
    <ligand>
        <name>substrate</name>
    </ligand>
</feature>
<evidence type="ECO:0000256" key="2">
    <source>
        <dbReference type="ARBA" id="ARBA00011738"/>
    </source>
</evidence>
<keyword evidence="5 10" id="KW-0378">Hydrolase</keyword>
<feature type="binding site" evidence="10">
    <location>
        <position position="72"/>
    </location>
    <ligand>
        <name>substrate</name>
    </ligand>
</feature>
<dbReference type="PANTHER" id="PTHR11067">
    <property type="entry name" value="INOSINE TRIPHOSPHATE PYROPHOSPHATASE/HAM1 PROTEIN"/>
    <property type="match status" value="1"/>
</dbReference>
<dbReference type="Gene3D" id="3.90.950.10">
    <property type="match status" value="1"/>
</dbReference>
<comment type="similarity">
    <text evidence="1 10 11">Belongs to the HAM1 NTPase family.</text>
</comment>
<dbReference type="RefSeq" id="WP_338535471.1">
    <property type="nucleotide sequence ID" value="NZ_AP028654.1"/>
</dbReference>
<evidence type="ECO:0000256" key="3">
    <source>
        <dbReference type="ARBA" id="ARBA00022723"/>
    </source>
</evidence>
<dbReference type="HAMAP" id="MF_01405">
    <property type="entry name" value="Non_canon_purine_NTPase"/>
    <property type="match status" value="1"/>
</dbReference>
<dbReference type="GO" id="GO:0035870">
    <property type="term" value="F:dITP diphosphatase activity"/>
    <property type="evidence" value="ECO:0007669"/>
    <property type="project" value="UniProtKB-UniRule"/>
</dbReference>
<dbReference type="GO" id="GO:0009117">
    <property type="term" value="P:nucleotide metabolic process"/>
    <property type="evidence" value="ECO:0007669"/>
    <property type="project" value="UniProtKB-KW"/>
</dbReference>